<dbReference type="PANTHER" id="PTHR33602:SF1">
    <property type="entry name" value="REGULATORY PROTEIN RECX FAMILY PROTEIN"/>
    <property type="match status" value="1"/>
</dbReference>
<comment type="function">
    <text evidence="5">Modulates RecA activity.</text>
</comment>
<evidence type="ECO:0000256" key="1">
    <source>
        <dbReference type="ARBA" id="ARBA00004496"/>
    </source>
</evidence>
<accession>A0A3N2DZW1</accession>
<dbReference type="InterPro" id="IPR003783">
    <property type="entry name" value="Regulatory_RecX"/>
</dbReference>
<dbReference type="InterPro" id="IPR053924">
    <property type="entry name" value="RecX_HTH_2nd"/>
</dbReference>
<organism evidence="7 8">
    <name type="scientific">Sinobacterium caligoides</name>
    <dbReference type="NCBI Taxonomy" id="933926"/>
    <lineage>
        <taxon>Bacteria</taxon>
        <taxon>Pseudomonadati</taxon>
        <taxon>Pseudomonadota</taxon>
        <taxon>Gammaproteobacteria</taxon>
        <taxon>Cellvibrionales</taxon>
        <taxon>Spongiibacteraceae</taxon>
        <taxon>Sinobacterium</taxon>
    </lineage>
</organism>
<evidence type="ECO:0000313" key="7">
    <source>
        <dbReference type="EMBL" id="ROS04855.1"/>
    </source>
</evidence>
<keyword evidence="8" id="KW-1185">Reference proteome</keyword>
<proteinExistence type="inferred from homology"/>
<name>A0A3N2DZW1_9GAMM</name>
<sequence>MTEKAAEELLDEHAIAVFHRAKAVKDMVSSAFAGETISGDGVPVTVAALTETAPQFHPSESFEDEQSYELYKQAKNAAMDLLARREYSFGELTERLKKRFVKCDEEQRSSHHQLILSALQSLQQDGLQSDRRFVESYIHSRINRNHGWRRIQQDLYPKRVSSYLIEEVLQELDIDWFSIAAECYQRKYAESVIADAKEYTKRARFMAYRGHDASVVNELLTAYKRF</sequence>
<feature type="domain" description="RecX second three-helical" evidence="6">
    <location>
        <begin position="129"/>
        <end position="169"/>
    </location>
</feature>
<evidence type="ECO:0000256" key="5">
    <source>
        <dbReference type="HAMAP-Rule" id="MF_01114"/>
    </source>
</evidence>
<dbReference type="AlphaFoldDB" id="A0A3N2DZW1"/>
<evidence type="ECO:0000259" key="6">
    <source>
        <dbReference type="Pfam" id="PF02631"/>
    </source>
</evidence>
<protein>
    <recommendedName>
        <fullName evidence="3 5">Regulatory protein RecX</fullName>
    </recommendedName>
</protein>
<comment type="subcellular location">
    <subcellularLocation>
        <location evidence="1 5">Cytoplasm</location>
    </subcellularLocation>
</comment>
<dbReference type="InterPro" id="IPR036388">
    <property type="entry name" value="WH-like_DNA-bd_sf"/>
</dbReference>
<dbReference type="Pfam" id="PF02631">
    <property type="entry name" value="RecX_HTH2"/>
    <property type="match status" value="1"/>
</dbReference>
<dbReference type="GO" id="GO:0005737">
    <property type="term" value="C:cytoplasm"/>
    <property type="evidence" value="ECO:0007669"/>
    <property type="project" value="UniProtKB-SubCell"/>
</dbReference>
<dbReference type="HAMAP" id="MF_01114">
    <property type="entry name" value="RecX"/>
    <property type="match status" value="1"/>
</dbReference>
<dbReference type="RefSeq" id="WP_123710818.1">
    <property type="nucleotide sequence ID" value="NZ_RKHR01000003.1"/>
</dbReference>
<dbReference type="EMBL" id="RKHR01000003">
    <property type="protein sequence ID" value="ROS04855.1"/>
    <property type="molecule type" value="Genomic_DNA"/>
</dbReference>
<evidence type="ECO:0000256" key="4">
    <source>
        <dbReference type="ARBA" id="ARBA00022490"/>
    </source>
</evidence>
<keyword evidence="4 5" id="KW-0963">Cytoplasm</keyword>
<dbReference type="Gene3D" id="1.10.10.10">
    <property type="entry name" value="Winged helix-like DNA-binding domain superfamily/Winged helix DNA-binding domain"/>
    <property type="match status" value="3"/>
</dbReference>
<dbReference type="PANTHER" id="PTHR33602">
    <property type="entry name" value="REGULATORY PROTEIN RECX FAMILY PROTEIN"/>
    <property type="match status" value="1"/>
</dbReference>
<evidence type="ECO:0000256" key="3">
    <source>
        <dbReference type="ARBA" id="ARBA00018111"/>
    </source>
</evidence>
<evidence type="ECO:0000313" key="8">
    <source>
        <dbReference type="Proteomes" id="UP000275394"/>
    </source>
</evidence>
<comment type="caution">
    <text evidence="7">The sequence shown here is derived from an EMBL/GenBank/DDBJ whole genome shotgun (WGS) entry which is preliminary data.</text>
</comment>
<dbReference type="Proteomes" id="UP000275394">
    <property type="component" value="Unassembled WGS sequence"/>
</dbReference>
<gene>
    <name evidence="5" type="primary">recX</name>
    <name evidence="7" type="ORF">EDC56_0369</name>
</gene>
<comment type="similarity">
    <text evidence="2 5">Belongs to the RecX family.</text>
</comment>
<reference evidence="7 8" key="1">
    <citation type="submission" date="2018-11" db="EMBL/GenBank/DDBJ databases">
        <title>Genomic Encyclopedia of Type Strains, Phase IV (KMG-IV): sequencing the most valuable type-strain genomes for metagenomic binning, comparative biology and taxonomic classification.</title>
        <authorList>
            <person name="Goeker M."/>
        </authorList>
    </citation>
    <scope>NUCLEOTIDE SEQUENCE [LARGE SCALE GENOMIC DNA]</scope>
    <source>
        <strain evidence="7 8">DSM 100316</strain>
    </source>
</reference>
<dbReference type="OrthoDB" id="7066780at2"/>
<dbReference type="GO" id="GO:0006282">
    <property type="term" value="P:regulation of DNA repair"/>
    <property type="evidence" value="ECO:0007669"/>
    <property type="project" value="UniProtKB-UniRule"/>
</dbReference>
<evidence type="ECO:0000256" key="2">
    <source>
        <dbReference type="ARBA" id="ARBA00009695"/>
    </source>
</evidence>